<dbReference type="PANTHER" id="PTHR33639:SF2">
    <property type="entry name" value="DUF393 DOMAIN-CONTAINING PROTEIN"/>
    <property type="match status" value="1"/>
</dbReference>
<dbReference type="GO" id="GO:0015035">
    <property type="term" value="F:protein-disulfide reductase activity"/>
    <property type="evidence" value="ECO:0007669"/>
    <property type="project" value="InterPro"/>
</dbReference>
<evidence type="ECO:0000313" key="2">
    <source>
        <dbReference type="Proteomes" id="UP000198804"/>
    </source>
</evidence>
<organism evidence="1 2">
    <name type="scientific">Methylorubrum salsuginis</name>
    <dbReference type="NCBI Taxonomy" id="414703"/>
    <lineage>
        <taxon>Bacteria</taxon>
        <taxon>Pseudomonadati</taxon>
        <taxon>Pseudomonadota</taxon>
        <taxon>Alphaproteobacteria</taxon>
        <taxon>Hyphomicrobiales</taxon>
        <taxon>Methylobacteriaceae</taxon>
        <taxon>Methylorubrum</taxon>
    </lineage>
</organism>
<dbReference type="InterPro" id="IPR052927">
    <property type="entry name" value="DCC_oxidoreductase"/>
</dbReference>
<sequence>MPDRPSLADLERGAVVVFDTDCVLCSRWVHFLLARERRPTLVFVRAWSATGRALAARHGLDAADLNRTYLLIENGRPLLRSAATLALFGHLRAPWRWLGVFALVPASLRDRLYGWVADNRYAWFGRKDDCFVPPAPSRDRFIQD</sequence>
<proteinExistence type="predicted"/>
<gene>
    <name evidence="1" type="ORF">SAMN04488125_101147</name>
</gene>
<dbReference type="AlphaFoldDB" id="A0A1I3YD34"/>
<dbReference type="Pfam" id="PF04134">
    <property type="entry name" value="DCC1-like"/>
    <property type="match status" value="1"/>
</dbReference>
<accession>A0A1I3YD34</accession>
<dbReference type="OrthoDB" id="9785438at2"/>
<reference evidence="2" key="1">
    <citation type="submission" date="2016-10" db="EMBL/GenBank/DDBJ databases">
        <authorList>
            <person name="Varghese N."/>
            <person name="Submissions S."/>
        </authorList>
    </citation>
    <scope>NUCLEOTIDE SEQUENCE [LARGE SCALE GENOMIC DNA]</scope>
    <source>
        <strain evidence="2">CGMCC 1.6474</strain>
    </source>
</reference>
<dbReference type="STRING" id="414703.SAMN04488125_101147"/>
<dbReference type="Proteomes" id="UP000198804">
    <property type="component" value="Unassembled WGS sequence"/>
</dbReference>
<dbReference type="InterPro" id="IPR007263">
    <property type="entry name" value="DCC1-like"/>
</dbReference>
<dbReference type="EMBL" id="FOSV01000001">
    <property type="protein sequence ID" value="SFK29725.1"/>
    <property type="molecule type" value="Genomic_DNA"/>
</dbReference>
<protein>
    <submittedName>
        <fullName evidence="1">Predicted thiol-disulfide oxidoreductase YuxK, DCC family</fullName>
    </submittedName>
</protein>
<evidence type="ECO:0000313" key="1">
    <source>
        <dbReference type="EMBL" id="SFK29725.1"/>
    </source>
</evidence>
<dbReference type="PANTHER" id="PTHR33639">
    <property type="entry name" value="THIOL-DISULFIDE OXIDOREDUCTASE DCC"/>
    <property type="match status" value="1"/>
</dbReference>
<name>A0A1I3YD34_9HYPH</name>
<dbReference type="RefSeq" id="WP_091940966.1">
    <property type="nucleotide sequence ID" value="NZ_FOSV01000001.1"/>
</dbReference>
<keyword evidence="2" id="KW-1185">Reference proteome</keyword>